<dbReference type="AlphaFoldDB" id="A0AAF0J5N8"/>
<accession>A0AAF0J5N8</accession>
<reference evidence="1" key="1">
    <citation type="submission" date="2023-03" db="EMBL/GenBank/DDBJ databases">
        <title>Mating type loci evolution in Malassezia.</title>
        <authorList>
            <person name="Coelho M.A."/>
        </authorList>
    </citation>
    <scope>NUCLEOTIDE SEQUENCE</scope>
    <source>
        <strain evidence="1">CBS 11721</strain>
    </source>
</reference>
<sequence length="384" mass="41824">MEFVPTRDLVSVGTLRRQVAQGAPIAHVRGALWQGIHAIRRACGLAEDGAVDQWIWMPTAGEPEKAMQVRVDSAATSSGRHITVPTVITREQDSLDAFEMRYVHGWLEAVIRWAFSQEQLEDIAEACSAHLVLLAGQAAAGERTHRYRFFTQDTPPQDASEAAAIVELREVALTEDAVGARTWGAATWLTLALLRQPLGFARALELGAGTGLVGLAVAARVPKVVLTDFHPTVLDNLAHNAQKSPYADRISVVPLDWRDIYNGGSGLAGDANERFDLVIAADCVYEAEHADWVAAVVREHLAFPRQDAPTPQLHLCMAVRATHAAETRSALRVFRDEPLRAAHEGHEYSLVMVDDVHIHATDDFAPIALRGGDEPRGRETSSGA</sequence>
<dbReference type="InterPro" id="IPR019410">
    <property type="entry name" value="Methyltransf_16"/>
</dbReference>
<proteinExistence type="predicted"/>
<name>A0AAF0J5N8_9BASI</name>
<dbReference type="Pfam" id="PF10294">
    <property type="entry name" value="Methyltransf_16"/>
    <property type="match status" value="1"/>
</dbReference>
<evidence type="ECO:0000313" key="1">
    <source>
        <dbReference type="EMBL" id="WFD34423.1"/>
    </source>
</evidence>
<gene>
    <name evidence="1" type="ORF">MCUN1_001264</name>
</gene>
<evidence type="ECO:0000313" key="2">
    <source>
        <dbReference type="Proteomes" id="UP001219933"/>
    </source>
</evidence>
<dbReference type="GO" id="GO:0008757">
    <property type="term" value="F:S-adenosylmethionine-dependent methyltransferase activity"/>
    <property type="evidence" value="ECO:0007669"/>
    <property type="project" value="UniProtKB-ARBA"/>
</dbReference>
<protein>
    <submittedName>
        <fullName evidence="1">Uncharacterized protein</fullName>
    </submittedName>
</protein>
<dbReference type="Proteomes" id="UP001219933">
    <property type="component" value="Chromosome 2"/>
</dbReference>
<dbReference type="Gene3D" id="3.40.50.150">
    <property type="entry name" value="Vaccinia Virus protein VP39"/>
    <property type="match status" value="1"/>
</dbReference>
<dbReference type="SUPFAM" id="SSF53335">
    <property type="entry name" value="S-adenosyl-L-methionine-dependent methyltransferases"/>
    <property type="match status" value="1"/>
</dbReference>
<dbReference type="CDD" id="cd02440">
    <property type="entry name" value="AdoMet_MTases"/>
    <property type="match status" value="1"/>
</dbReference>
<dbReference type="InterPro" id="IPR029063">
    <property type="entry name" value="SAM-dependent_MTases_sf"/>
</dbReference>
<organism evidence="1 2">
    <name type="scientific">Malassezia cuniculi</name>
    <dbReference type="NCBI Taxonomy" id="948313"/>
    <lineage>
        <taxon>Eukaryota</taxon>
        <taxon>Fungi</taxon>
        <taxon>Dikarya</taxon>
        <taxon>Basidiomycota</taxon>
        <taxon>Ustilaginomycotina</taxon>
        <taxon>Malasseziomycetes</taxon>
        <taxon>Malasseziales</taxon>
        <taxon>Malasseziaceae</taxon>
        <taxon>Malassezia</taxon>
    </lineage>
</organism>
<keyword evidence="2" id="KW-1185">Reference proteome</keyword>
<dbReference type="PANTHER" id="PTHR14614:SF147">
    <property type="entry name" value="S-ADENOSYLMETHIONINE-DEPENDENT METHYLTRANSFERASE OF THE SEVEN BETA-STRAND FAMILY"/>
    <property type="match status" value="1"/>
</dbReference>
<dbReference type="EMBL" id="CP119878">
    <property type="protein sequence ID" value="WFD34423.1"/>
    <property type="molecule type" value="Genomic_DNA"/>
</dbReference>
<dbReference type="PANTHER" id="PTHR14614">
    <property type="entry name" value="HEPATOCELLULAR CARCINOMA-ASSOCIATED ANTIGEN"/>
    <property type="match status" value="1"/>
</dbReference>